<keyword evidence="2" id="KW-0597">Phosphoprotein</keyword>
<name>A0AA52H8U1_9PROT</name>
<reference evidence="6" key="1">
    <citation type="submission" date="2023-04" db="EMBL/GenBank/DDBJ databases">
        <title>Complete genome sequence of Temperatibacter marinus.</title>
        <authorList>
            <person name="Rong J.-C."/>
            <person name="Yi M.-L."/>
            <person name="Zhao Q."/>
        </authorList>
    </citation>
    <scope>NUCLEOTIDE SEQUENCE</scope>
    <source>
        <strain evidence="6">NBRC 110045</strain>
    </source>
</reference>
<evidence type="ECO:0000256" key="3">
    <source>
        <dbReference type="PROSITE-ProRule" id="PRU00169"/>
    </source>
</evidence>
<keyword evidence="7" id="KW-1185">Reference proteome</keyword>
<dbReference type="PROSITE" id="PS50894">
    <property type="entry name" value="HPT"/>
    <property type="match status" value="1"/>
</dbReference>
<keyword evidence="1" id="KW-0902">Two-component regulatory system</keyword>
<dbReference type="SUPFAM" id="SSF47226">
    <property type="entry name" value="Histidine-containing phosphotransfer domain, HPT domain"/>
    <property type="match status" value="1"/>
</dbReference>
<dbReference type="InterPro" id="IPR011006">
    <property type="entry name" value="CheY-like_superfamily"/>
</dbReference>
<dbReference type="EMBL" id="CP123872">
    <property type="protein sequence ID" value="WND02466.1"/>
    <property type="molecule type" value="Genomic_DNA"/>
</dbReference>
<evidence type="ECO:0008006" key="8">
    <source>
        <dbReference type="Google" id="ProtNLM"/>
    </source>
</evidence>
<dbReference type="Gene3D" id="3.40.50.2300">
    <property type="match status" value="1"/>
</dbReference>
<gene>
    <name evidence="6" type="ORF">QGN29_13010</name>
</gene>
<evidence type="ECO:0000256" key="2">
    <source>
        <dbReference type="PROSITE-ProRule" id="PRU00110"/>
    </source>
</evidence>
<proteinExistence type="predicted"/>
<feature type="domain" description="Response regulatory" evidence="4">
    <location>
        <begin position="135"/>
        <end position="252"/>
    </location>
</feature>
<evidence type="ECO:0000313" key="6">
    <source>
        <dbReference type="EMBL" id="WND02466.1"/>
    </source>
</evidence>
<evidence type="ECO:0000259" key="5">
    <source>
        <dbReference type="PROSITE" id="PS50894"/>
    </source>
</evidence>
<dbReference type="InterPro" id="IPR036641">
    <property type="entry name" value="HPT_dom_sf"/>
</dbReference>
<dbReference type="GO" id="GO:0000160">
    <property type="term" value="P:phosphorelay signal transduction system"/>
    <property type="evidence" value="ECO:0007669"/>
    <property type="project" value="UniProtKB-KW"/>
</dbReference>
<evidence type="ECO:0000259" key="4">
    <source>
        <dbReference type="PROSITE" id="PS50110"/>
    </source>
</evidence>
<protein>
    <recommendedName>
        <fullName evidence="8">Response regulatory domain-containing protein</fullName>
    </recommendedName>
</protein>
<comment type="caution">
    <text evidence="3">Lacks conserved residue(s) required for the propagation of feature annotation.</text>
</comment>
<dbReference type="GO" id="GO:0004672">
    <property type="term" value="F:protein kinase activity"/>
    <property type="evidence" value="ECO:0007669"/>
    <property type="project" value="UniProtKB-ARBA"/>
</dbReference>
<feature type="modified residue" description="Phosphohistidine" evidence="2">
    <location>
        <position position="50"/>
    </location>
</feature>
<dbReference type="PROSITE" id="PS50110">
    <property type="entry name" value="RESPONSE_REGULATORY"/>
    <property type="match status" value="1"/>
</dbReference>
<accession>A0AA52H8U1</accession>
<dbReference type="KEGG" id="tmk:QGN29_13010"/>
<organism evidence="6 7">
    <name type="scientific">Temperatibacter marinus</name>
    <dbReference type="NCBI Taxonomy" id="1456591"/>
    <lineage>
        <taxon>Bacteria</taxon>
        <taxon>Pseudomonadati</taxon>
        <taxon>Pseudomonadota</taxon>
        <taxon>Alphaproteobacteria</taxon>
        <taxon>Kordiimonadales</taxon>
        <taxon>Temperatibacteraceae</taxon>
        <taxon>Temperatibacter</taxon>
    </lineage>
</organism>
<dbReference type="RefSeq" id="WP_310798301.1">
    <property type="nucleotide sequence ID" value="NZ_CP123872.1"/>
</dbReference>
<dbReference type="InterPro" id="IPR008207">
    <property type="entry name" value="Sig_transdc_His_kin_Hpt_dom"/>
</dbReference>
<feature type="domain" description="HPt" evidence="5">
    <location>
        <begin position="2"/>
        <end position="103"/>
    </location>
</feature>
<dbReference type="InterPro" id="IPR001789">
    <property type="entry name" value="Sig_transdc_resp-reg_receiver"/>
</dbReference>
<dbReference type="Gene3D" id="1.20.120.160">
    <property type="entry name" value="HPT domain"/>
    <property type="match status" value="1"/>
</dbReference>
<dbReference type="SUPFAM" id="SSF52172">
    <property type="entry name" value="CheY-like"/>
    <property type="match status" value="1"/>
</dbReference>
<dbReference type="Proteomes" id="UP001268683">
    <property type="component" value="Chromosome"/>
</dbReference>
<evidence type="ECO:0000313" key="7">
    <source>
        <dbReference type="Proteomes" id="UP001268683"/>
    </source>
</evidence>
<evidence type="ECO:0000256" key="1">
    <source>
        <dbReference type="ARBA" id="ARBA00023012"/>
    </source>
</evidence>
<dbReference type="AlphaFoldDB" id="A0AA52H8U1"/>
<sequence length="252" mass="27740">MVDDILLELRNEAIDTIEDKLGSLNDIIIKRRSGVYTGTESLSKVRLESHSIKAVAASFDMKAILVLSHRFEDFTFDMKEISVEDLSSIQAFSDRIAEALEAFINDRTFDVAEVMRKLPAKGGFDEASITVSNIEVMLVMEPGIATKIVTRELLECGYRIVNVASTLDALVLIPQMKPDCVITSRVMPELTGIDLACALKAMPTTRATPVALIATDNKDMRTDDLPKNVPVIRKGSDFGNDVADVFMELGIL</sequence>